<evidence type="ECO:0008006" key="3">
    <source>
        <dbReference type="Google" id="ProtNLM"/>
    </source>
</evidence>
<sequence length="110" mass="12750">MSGFLFLMSMGWIMRKTTTDERRGIRWNLTTVSEDLDFADDIALLSSKFKDLGVKTRRLTEEAAIVDREGGDGEDIRNRPQKARGAFQRPWKVWATRGIRGRTKIRLFKT</sequence>
<comment type="caution">
    <text evidence="1">The sequence shown here is derived from an EMBL/GenBank/DDBJ whole genome shotgun (WGS) entry which is preliminary data.</text>
</comment>
<proteinExistence type="predicted"/>
<gene>
    <name evidence="1" type="ORF">PMEA_00012951</name>
</gene>
<dbReference type="AlphaFoldDB" id="A0AAU9Y572"/>
<accession>A0AAU9Y572</accession>
<organism evidence="1 2">
    <name type="scientific">Pocillopora meandrina</name>
    <dbReference type="NCBI Taxonomy" id="46732"/>
    <lineage>
        <taxon>Eukaryota</taxon>
        <taxon>Metazoa</taxon>
        <taxon>Cnidaria</taxon>
        <taxon>Anthozoa</taxon>
        <taxon>Hexacorallia</taxon>
        <taxon>Scleractinia</taxon>
        <taxon>Astrocoeniina</taxon>
        <taxon>Pocilloporidae</taxon>
        <taxon>Pocillopora</taxon>
    </lineage>
</organism>
<evidence type="ECO:0000313" key="1">
    <source>
        <dbReference type="EMBL" id="CAH3169790.1"/>
    </source>
</evidence>
<dbReference type="EMBL" id="CALNXJ010000221">
    <property type="protein sequence ID" value="CAH3169790.1"/>
    <property type="molecule type" value="Genomic_DNA"/>
</dbReference>
<evidence type="ECO:0000313" key="2">
    <source>
        <dbReference type="Proteomes" id="UP001159428"/>
    </source>
</evidence>
<reference evidence="1 2" key="1">
    <citation type="submission" date="2022-05" db="EMBL/GenBank/DDBJ databases">
        <authorList>
            <consortium name="Genoscope - CEA"/>
            <person name="William W."/>
        </authorList>
    </citation>
    <scope>NUCLEOTIDE SEQUENCE [LARGE SCALE GENOMIC DNA]</scope>
</reference>
<protein>
    <recommendedName>
        <fullName evidence="3">Reverse transcriptase domain-containing protein</fullName>
    </recommendedName>
</protein>
<name>A0AAU9Y572_9CNID</name>
<dbReference type="Proteomes" id="UP001159428">
    <property type="component" value="Unassembled WGS sequence"/>
</dbReference>
<keyword evidence="2" id="KW-1185">Reference proteome</keyword>